<keyword evidence="4" id="KW-1185">Reference proteome</keyword>
<reference evidence="3 4" key="1">
    <citation type="journal article" date="2013" name="ISME J.">
        <title>A metabolic model for members of the genus Tetrasphaera involved in enhanced biological phosphorus removal.</title>
        <authorList>
            <person name="Kristiansen R."/>
            <person name="Nguyen H.T.T."/>
            <person name="Saunders A.M."/>
            <person name="Nielsen J.L."/>
            <person name="Wimmer R."/>
            <person name="Le V.Q."/>
            <person name="McIlroy S.J."/>
            <person name="Petrovski S."/>
            <person name="Seviour R.J."/>
            <person name="Calteau A."/>
            <person name="Nielsen K.L."/>
            <person name="Nielsen P.H."/>
        </authorList>
    </citation>
    <scope>NUCLEOTIDE SEQUENCE [LARGE SCALE GENOMIC DNA]</scope>
    <source>
        <strain evidence="3 4">Lp2</strain>
    </source>
</reference>
<keyword evidence="2" id="KW-0472">Membrane</keyword>
<organism evidence="3 4">
    <name type="scientific">Phycicoccus elongatus Lp2</name>
    <dbReference type="NCBI Taxonomy" id="1193181"/>
    <lineage>
        <taxon>Bacteria</taxon>
        <taxon>Bacillati</taxon>
        <taxon>Actinomycetota</taxon>
        <taxon>Actinomycetes</taxon>
        <taxon>Micrococcales</taxon>
        <taxon>Intrasporangiaceae</taxon>
        <taxon>Phycicoccus</taxon>
    </lineage>
</organism>
<gene>
    <name evidence="3" type="ORF">BN10_590083</name>
</gene>
<evidence type="ECO:0000313" key="4">
    <source>
        <dbReference type="Proteomes" id="UP000013167"/>
    </source>
</evidence>
<dbReference type="eggNOG" id="ENOG503206H">
    <property type="taxonomic scope" value="Bacteria"/>
</dbReference>
<accession>N0E411</accession>
<protein>
    <submittedName>
        <fullName evidence="3">Uncharacterized protein</fullName>
    </submittedName>
</protein>
<evidence type="ECO:0000256" key="2">
    <source>
        <dbReference type="SAM" id="Phobius"/>
    </source>
</evidence>
<sequence length="322" mass="35440">MLGPTSTSTNQPKYTRVSSVTAESRPRPLWLRPRELLRLILGVVGVFVVRAYGVAGALSAALSDGETFAQKAKDALLVIPNLAERYDQADYLIEHRAQIQSAVDYLHNHAPSSDQLASAAQQSARTLERLATSYDEVTQAQESLTATGPTNFWQTLPEVKDHISAAWTAWPDLDSIERLRKVSDDVVPFLDQVNAMDIDFPRIYSAVLSVADNFASDEIVATLVAMGMVLLLGYVAGLAVAFWARRGRPGLLATRLHELGGRTFHRWYAANPEFAPSLHAGPRARIAREIVTDPEKALAGDDVDALQRYFDDRRERLAGNSS</sequence>
<keyword evidence="2" id="KW-0812">Transmembrane</keyword>
<dbReference type="AlphaFoldDB" id="N0E411"/>
<comment type="caution">
    <text evidence="3">The sequence shown here is derived from an EMBL/GenBank/DDBJ whole genome shotgun (WGS) entry which is preliminary data.</text>
</comment>
<feature type="region of interest" description="Disordered" evidence="1">
    <location>
        <begin position="1"/>
        <end position="20"/>
    </location>
</feature>
<feature type="transmembrane region" description="Helical" evidence="2">
    <location>
        <begin position="219"/>
        <end position="244"/>
    </location>
</feature>
<dbReference type="Proteomes" id="UP000013167">
    <property type="component" value="Unassembled WGS sequence"/>
</dbReference>
<dbReference type="EMBL" id="CAIZ01000129">
    <property type="protein sequence ID" value="CCH70566.1"/>
    <property type="molecule type" value="Genomic_DNA"/>
</dbReference>
<feature type="transmembrane region" description="Helical" evidence="2">
    <location>
        <begin position="36"/>
        <end position="58"/>
    </location>
</feature>
<keyword evidence="2" id="KW-1133">Transmembrane helix</keyword>
<proteinExistence type="predicted"/>
<dbReference type="HOGENOM" id="CLU_863134_0_0_11"/>
<evidence type="ECO:0000313" key="3">
    <source>
        <dbReference type="EMBL" id="CCH70566.1"/>
    </source>
</evidence>
<evidence type="ECO:0000256" key="1">
    <source>
        <dbReference type="SAM" id="MobiDB-lite"/>
    </source>
</evidence>
<name>N0E411_9MICO</name>